<sequence length="298" mass="33318">MKETKMKIKNKLKAGIAATSIMLLSNNALSLDIDPGDYTPLPSGVNLGVLYLQNSERTKLYSNKEVISTNANLKANVSILRGVHYTEFGGKMANIQILLPFASLKTRKDLSALGNSKGMGDPILASALWFNKNPTDANLYGITQYLFVPIGKYSPDRALNIGENRWKYTLQAGYIGKISEKILFDLTGDVTIFGKNSKFSPDRLNLKQDNLYQAQSYLRYKPSASSEIHIGYSKLWSGETTVNNIKQNDQSNQQKIMIGGSKFISDRTQILANISRDTKIDNGLKEDHRFNLRLLHVF</sequence>
<protein>
    <submittedName>
        <fullName evidence="2">Transporter</fullName>
    </submittedName>
</protein>
<dbReference type="EMBL" id="SMRS01000012">
    <property type="protein sequence ID" value="KAA0873574.1"/>
    <property type="molecule type" value="Genomic_DNA"/>
</dbReference>
<reference evidence="2 3" key="1">
    <citation type="submission" date="2019-03" db="EMBL/GenBank/DDBJ databases">
        <title>Nitrincola sp. nov. isolated from an Indian soda lake.</title>
        <authorList>
            <person name="Joshi A."/>
            <person name="Thite S.V."/>
            <person name="Joseph N."/>
            <person name="Dhotre D."/>
            <person name="Moorthy M."/>
            <person name="Shouche Y.S."/>
        </authorList>
    </citation>
    <scope>NUCLEOTIDE SEQUENCE [LARGE SCALE GENOMIC DNA]</scope>
    <source>
        <strain evidence="2 3">MEB193</strain>
    </source>
</reference>
<accession>A0A5A9VZC3</accession>
<name>A0A5A9VZC3_9GAMM</name>
<comment type="caution">
    <text evidence="2">The sequence shown here is derived from an EMBL/GenBank/DDBJ whole genome shotgun (WGS) entry which is preliminary data.</text>
</comment>
<evidence type="ECO:0000256" key="1">
    <source>
        <dbReference type="SAM" id="SignalP"/>
    </source>
</evidence>
<dbReference type="OrthoDB" id="191143at2"/>
<dbReference type="InterPro" id="IPR025737">
    <property type="entry name" value="FApF"/>
</dbReference>
<gene>
    <name evidence="2" type="ORF">E1H14_12595</name>
</gene>
<feature type="signal peptide" evidence="1">
    <location>
        <begin position="1"/>
        <end position="30"/>
    </location>
</feature>
<proteinExistence type="predicted"/>
<evidence type="ECO:0000313" key="2">
    <source>
        <dbReference type="EMBL" id="KAA0873574.1"/>
    </source>
</evidence>
<dbReference type="Proteomes" id="UP000325302">
    <property type="component" value="Unassembled WGS sequence"/>
</dbReference>
<dbReference type="Pfam" id="PF13557">
    <property type="entry name" value="Phenol_MetA_deg"/>
    <property type="match status" value="1"/>
</dbReference>
<keyword evidence="1" id="KW-0732">Signal</keyword>
<keyword evidence="3" id="KW-1185">Reference proteome</keyword>
<organism evidence="2 3">
    <name type="scientific">Nitrincola tapanii</name>
    <dbReference type="NCBI Taxonomy" id="1708751"/>
    <lineage>
        <taxon>Bacteria</taxon>
        <taxon>Pseudomonadati</taxon>
        <taxon>Pseudomonadota</taxon>
        <taxon>Gammaproteobacteria</taxon>
        <taxon>Oceanospirillales</taxon>
        <taxon>Oceanospirillaceae</taxon>
        <taxon>Nitrincola</taxon>
    </lineage>
</organism>
<feature type="chain" id="PRO_5022798078" evidence="1">
    <location>
        <begin position="31"/>
        <end position="298"/>
    </location>
</feature>
<dbReference type="AlphaFoldDB" id="A0A5A9VZC3"/>
<evidence type="ECO:0000313" key="3">
    <source>
        <dbReference type="Proteomes" id="UP000325302"/>
    </source>
</evidence>